<reference evidence="2" key="1">
    <citation type="submission" date="2015-07" db="EMBL/GenBank/DDBJ databases">
        <title>MeaNS - Measles Nucleotide Surveillance Program.</title>
        <authorList>
            <person name="Tran T."/>
            <person name="Druce J."/>
        </authorList>
    </citation>
    <scope>NUCLEOTIDE SEQUENCE</scope>
    <source>
        <strain evidence="2">UCB-OBI-ISO-001</strain>
        <tissue evidence="2">Gonad</tissue>
    </source>
</reference>
<accession>A0A0L8HAL4</accession>
<organism evidence="2">
    <name type="scientific">Octopus bimaculoides</name>
    <name type="common">California two-spotted octopus</name>
    <dbReference type="NCBI Taxonomy" id="37653"/>
    <lineage>
        <taxon>Eukaryota</taxon>
        <taxon>Metazoa</taxon>
        <taxon>Spiralia</taxon>
        <taxon>Lophotrochozoa</taxon>
        <taxon>Mollusca</taxon>
        <taxon>Cephalopoda</taxon>
        <taxon>Coleoidea</taxon>
        <taxon>Octopodiformes</taxon>
        <taxon>Octopoda</taxon>
        <taxon>Incirrata</taxon>
        <taxon>Octopodidae</taxon>
        <taxon>Octopus</taxon>
    </lineage>
</organism>
<protein>
    <submittedName>
        <fullName evidence="2">Uncharacterized protein</fullName>
    </submittedName>
</protein>
<dbReference type="AlphaFoldDB" id="A0A0L8HAL4"/>
<dbReference type="EMBL" id="KQ418737">
    <property type="protein sequence ID" value="KOF86109.1"/>
    <property type="molecule type" value="Genomic_DNA"/>
</dbReference>
<gene>
    <name evidence="2" type="ORF">OCBIM_22019236mg</name>
</gene>
<feature type="region of interest" description="Disordered" evidence="1">
    <location>
        <begin position="1"/>
        <end position="23"/>
    </location>
</feature>
<evidence type="ECO:0000256" key="1">
    <source>
        <dbReference type="SAM" id="MobiDB-lite"/>
    </source>
</evidence>
<name>A0A0L8HAL4_OCTBM</name>
<sequence length="60" mass="6377">MPDSKELEKSSGTSVSKDVSGIQTKESGVKGSVSYFGTGVSASLEYKSKETSIIYHKSND</sequence>
<evidence type="ECO:0000313" key="2">
    <source>
        <dbReference type="EMBL" id="KOF86109.1"/>
    </source>
</evidence>
<feature type="compositionally biased region" description="Polar residues" evidence="1">
    <location>
        <begin position="10"/>
        <end position="23"/>
    </location>
</feature>
<proteinExistence type="predicted"/>